<dbReference type="Proteomes" id="UP000094487">
    <property type="component" value="Unassembled WGS sequence"/>
</dbReference>
<dbReference type="OrthoDB" id="7451817at2"/>
<gene>
    <name evidence="1" type="ORF">BFL28_10520</name>
</gene>
<dbReference type="STRING" id="1888892.BFL28_10520"/>
<dbReference type="EMBL" id="MDDS01000006">
    <property type="protein sequence ID" value="ODP39240.1"/>
    <property type="molecule type" value="Genomic_DNA"/>
</dbReference>
<keyword evidence="2" id="KW-1185">Reference proteome</keyword>
<dbReference type="RefSeq" id="WP_069319012.1">
    <property type="nucleotide sequence ID" value="NZ_MDDS01000006.1"/>
</dbReference>
<reference evidence="1 2" key="1">
    <citation type="submission" date="2016-08" db="EMBL/GenBank/DDBJ databases">
        <title>Draft genome of the agarase producing Sphingomonas sp. MCT13.</title>
        <authorList>
            <person name="D'Andrea M.M."/>
            <person name="Rossolini G.M."/>
            <person name="Thaller M.C."/>
        </authorList>
    </citation>
    <scope>NUCLEOTIDE SEQUENCE [LARGE SCALE GENOMIC DNA]</scope>
    <source>
        <strain evidence="1 2">MCT13</strain>
    </source>
</reference>
<comment type="caution">
    <text evidence="1">The sequence shown here is derived from an EMBL/GenBank/DDBJ whole genome shotgun (WGS) entry which is preliminary data.</text>
</comment>
<name>A0A1E3M2E8_9SPHN</name>
<sequence>MAKPPRIRSSYGILDVEQGRKALARYLQANAGLPVVIHAVLTDPYGGDDGTSIEFNMQVVKIEPQGESV</sequence>
<accession>A0A1E3M2E8</accession>
<evidence type="ECO:0000313" key="2">
    <source>
        <dbReference type="Proteomes" id="UP000094487"/>
    </source>
</evidence>
<evidence type="ECO:0000313" key="1">
    <source>
        <dbReference type="EMBL" id="ODP39240.1"/>
    </source>
</evidence>
<organism evidence="1 2">
    <name type="scientific">Sphingomonas turrisvirgatae</name>
    <dbReference type="NCBI Taxonomy" id="1888892"/>
    <lineage>
        <taxon>Bacteria</taxon>
        <taxon>Pseudomonadati</taxon>
        <taxon>Pseudomonadota</taxon>
        <taxon>Alphaproteobacteria</taxon>
        <taxon>Sphingomonadales</taxon>
        <taxon>Sphingomonadaceae</taxon>
        <taxon>Sphingomonas</taxon>
    </lineage>
</organism>
<proteinExistence type="predicted"/>
<dbReference type="AlphaFoldDB" id="A0A1E3M2E8"/>
<protein>
    <submittedName>
        <fullName evidence="1">Uncharacterized protein</fullName>
    </submittedName>
</protein>